<sequence length="151" mass="17508">MGGNRVRTLHMKSPKADIKRFGLISMMSVYMQRAMLTIYPNLLSCKVPAVTAFSVAENESWLSANIFRDFRRSQHRSVEGCRLRAEVKTKETKPSDGRTCLFRLITRSSKFEIKSSHSPKESRDERCDPSFGKHIYLKNVGISQHHYYRIH</sequence>
<evidence type="ECO:0000313" key="2">
    <source>
        <dbReference type="EnsemblMetazoa" id="GAUT025587-PA"/>
    </source>
</evidence>
<protein>
    <submittedName>
        <fullName evidence="2">Uncharacterized protein</fullName>
    </submittedName>
</protein>
<dbReference type="EnsemblMetazoa" id="GAUT025587-RA">
    <property type="protein sequence ID" value="GAUT025587-PA"/>
    <property type="gene ID" value="GAUT025587"/>
</dbReference>
<keyword evidence="3" id="KW-1185">Reference proteome</keyword>
<feature type="transmembrane region" description="Helical" evidence="1">
    <location>
        <begin position="21"/>
        <end position="39"/>
    </location>
</feature>
<reference evidence="2" key="1">
    <citation type="submission" date="2020-05" db="UniProtKB">
        <authorList>
            <consortium name="EnsemblMetazoa"/>
        </authorList>
    </citation>
    <scope>IDENTIFICATION</scope>
    <source>
        <strain evidence="2">TTRI</strain>
    </source>
</reference>
<dbReference type="AlphaFoldDB" id="A0A1A9V4H5"/>
<name>A0A1A9V4H5_GLOAU</name>
<proteinExistence type="predicted"/>
<accession>A0A1A9V4H5</accession>
<evidence type="ECO:0000256" key="1">
    <source>
        <dbReference type="SAM" id="Phobius"/>
    </source>
</evidence>
<organism evidence="2 3">
    <name type="scientific">Glossina austeni</name>
    <name type="common">Savannah tsetse fly</name>
    <dbReference type="NCBI Taxonomy" id="7395"/>
    <lineage>
        <taxon>Eukaryota</taxon>
        <taxon>Metazoa</taxon>
        <taxon>Ecdysozoa</taxon>
        <taxon>Arthropoda</taxon>
        <taxon>Hexapoda</taxon>
        <taxon>Insecta</taxon>
        <taxon>Pterygota</taxon>
        <taxon>Neoptera</taxon>
        <taxon>Endopterygota</taxon>
        <taxon>Diptera</taxon>
        <taxon>Brachycera</taxon>
        <taxon>Muscomorpha</taxon>
        <taxon>Hippoboscoidea</taxon>
        <taxon>Glossinidae</taxon>
        <taxon>Glossina</taxon>
    </lineage>
</organism>
<keyword evidence="1" id="KW-0472">Membrane</keyword>
<keyword evidence="1" id="KW-0812">Transmembrane</keyword>
<dbReference type="VEuPathDB" id="VectorBase:GAUT025587"/>
<evidence type="ECO:0000313" key="3">
    <source>
        <dbReference type="Proteomes" id="UP000078200"/>
    </source>
</evidence>
<keyword evidence="1" id="KW-1133">Transmembrane helix</keyword>
<dbReference type="Proteomes" id="UP000078200">
    <property type="component" value="Unassembled WGS sequence"/>
</dbReference>